<feature type="compositionally biased region" description="Basic residues" evidence="3">
    <location>
        <begin position="156"/>
        <end position="172"/>
    </location>
</feature>
<evidence type="ECO:0000256" key="3">
    <source>
        <dbReference type="SAM" id="MobiDB-lite"/>
    </source>
</evidence>
<keyword evidence="4" id="KW-0238">DNA-binding</keyword>
<feature type="region of interest" description="Disordered" evidence="3">
    <location>
        <begin position="81"/>
        <end position="199"/>
    </location>
</feature>
<gene>
    <name evidence="4" type="primary">GCFC1</name>
    <name evidence="4" type="ORF">FOL46_001839</name>
</gene>
<sequence length="954" mass="105854">MSAFRANVAMTMMRHTRPHLMPFLPRTEGVSAVTQLTRQRQEVEPRIVCLSRGASVPLSYKINQYSTLDYDDYGLSMPNNGGRVDSVARARHRSKPTGLRKVHSDEDEGGEDSSSREESTTEDAEVVVSGPSSSLLSMNAADEGDSTRAVTVIKSKQSRRLRRELRREKKGIKSGSAGHSADAGEDNGRSSGGVDPLAPAIKGHALHTRRAQQQDWRLEGLDTEGDIAMLASEAIGIEDDDDEKVVVEKTDDQEMVAVDGGLFVVDTDGVDGEDHIGVTTAAEVAAKNFDEGPIGIGPVTVTRKPPATAIYAGEDYEDLQVTDVDPSVMADPGVIDLARRKRQRQREATKSSENAMAPAQVKKGEFATIDLDPGASDAAMADSENRRGHSTRGMLHRLEVERKREQLMEFGDEDDDTWADAQIKKVAGLQKLREFQQKRADAAMMVEKTSGEKMAEDLFASDPIPSLEEALDAVYRKIHSEKVHLIDLQGRHRKLEADRSESQRCLETIESESLEENEKLDVITDFRSYVEDLGGFHDAKYDQTDNALNLLDNIEKNVCSAHDERRLKALRADYEHEPEDPVEARVAQARSKWISGRSSEDGYLTSDGEYSADEDEGGDQTWRVLAKDKRKFLKAAHLQLMADVSDDFSSVRSICMEFQKVRTACPKLYKQAFLGASLEEAVAMPVRYQLLFWDPFNLSGTESDDDEGDDEDESHQPRIVTTVEEVMDMEWFVSLTDYCNPPGPVSRDQSDANAATSADSLVVPHVVHECLFDRVRHFIANVWNVSSMKHGKIVKELLQLCIDFDETSGSGSSPYKDVILTACEGRVKRAVEGLLLPDDQWEACTPLVKLRLIRRLAKIFSCVCFVGTPFLPLATVPVDNLLIHGIVERLGALNDADDAKDILERVLEALPEHWLLQMTPDARESTKETLQAACKKLEVDITAHCRVECVNRAA</sequence>
<evidence type="ECO:0000313" key="4">
    <source>
        <dbReference type="EMBL" id="KAF4668745.1"/>
    </source>
</evidence>
<feature type="compositionally biased region" description="Basic residues" evidence="3">
    <location>
        <begin position="89"/>
        <end position="101"/>
    </location>
</feature>
<dbReference type="EMBL" id="JABANN010000154">
    <property type="protein sequence ID" value="KAF4668745.1"/>
    <property type="molecule type" value="Genomic_DNA"/>
</dbReference>
<reference evidence="4 5" key="1">
    <citation type="submission" date="2020-04" db="EMBL/GenBank/DDBJ databases">
        <title>Perkinsus olseni comparative genomics.</title>
        <authorList>
            <person name="Bogema D.R."/>
        </authorList>
    </citation>
    <scope>NUCLEOTIDE SEQUENCE [LARGE SCALE GENOMIC DNA]</scope>
    <source>
        <strain evidence="4">ATCC PRA-31</strain>
    </source>
</reference>
<dbReference type="GO" id="GO:0000398">
    <property type="term" value="P:mRNA splicing, via spliceosome"/>
    <property type="evidence" value="ECO:0007669"/>
    <property type="project" value="InterPro"/>
</dbReference>
<comment type="caution">
    <text evidence="4">The sequence shown here is derived from an EMBL/GenBank/DDBJ whole genome shotgun (WGS) entry which is preliminary data.</text>
</comment>
<comment type="subcellular location">
    <subcellularLocation>
        <location evidence="1">Nucleus</location>
    </subcellularLocation>
</comment>
<protein>
    <submittedName>
        <fullName evidence="4">GC-rich sequence DNA-binding factor</fullName>
    </submittedName>
</protein>
<dbReference type="InterPro" id="IPR012890">
    <property type="entry name" value="GCFC2-like"/>
</dbReference>
<proteinExistence type="predicted"/>
<name>A0A7J6MB36_PEROL</name>
<dbReference type="GO" id="GO:0005634">
    <property type="term" value="C:nucleus"/>
    <property type="evidence" value="ECO:0007669"/>
    <property type="project" value="UniProtKB-SubCell"/>
</dbReference>
<dbReference type="Proteomes" id="UP000572268">
    <property type="component" value="Unassembled WGS sequence"/>
</dbReference>
<evidence type="ECO:0000256" key="1">
    <source>
        <dbReference type="ARBA" id="ARBA00004123"/>
    </source>
</evidence>
<dbReference type="GO" id="GO:0003677">
    <property type="term" value="F:DNA binding"/>
    <property type="evidence" value="ECO:0007669"/>
    <property type="project" value="UniProtKB-KW"/>
</dbReference>
<dbReference type="PANTHER" id="PTHR12214">
    <property type="entry name" value="GC-RICH SEQUENCE DNA-BINDING FACTOR"/>
    <property type="match status" value="1"/>
</dbReference>
<evidence type="ECO:0000313" key="5">
    <source>
        <dbReference type="Proteomes" id="UP000572268"/>
    </source>
</evidence>
<feature type="compositionally biased region" description="Low complexity" evidence="3">
    <location>
        <begin position="126"/>
        <end position="137"/>
    </location>
</feature>
<dbReference type="PANTHER" id="PTHR12214:SF0">
    <property type="entry name" value="LD29489P"/>
    <property type="match status" value="1"/>
</dbReference>
<accession>A0A7J6MB36</accession>
<dbReference type="AlphaFoldDB" id="A0A7J6MB36"/>
<evidence type="ECO:0000256" key="2">
    <source>
        <dbReference type="ARBA" id="ARBA00023242"/>
    </source>
</evidence>
<organism evidence="4 5">
    <name type="scientific">Perkinsus olseni</name>
    <name type="common">Perkinsus atlanticus</name>
    <dbReference type="NCBI Taxonomy" id="32597"/>
    <lineage>
        <taxon>Eukaryota</taxon>
        <taxon>Sar</taxon>
        <taxon>Alveolata</taxon>
        <taxon>Perkinsozoa</taxon>
        <taxon>Perkinsea</taxon>
        <taxon>Perkinsida</taxon>
        <taxon>Perkinsidae</taxon>
        <taxon>Perkinsus</taxon>
    </lineage>
</organism>
<keyword evidence="2" id="KW-0539">Nucleus</keyword>